<comment type="catalytic activity">
    <reaction evidence="3">
        <text>a long-chain fatty acyl-CoA + H2O = a long-chain fatty acid + CoA + H(+)</text>
        <dbReference type="Rhea" id="RHEA:67680"/>
        <dbReference type="ChEBI" id="CHEBI:15377"/>
        <dbReference type="ChEBI" id="CHEBI:15378"/>
        <dbReference type="ChEBI" id="CHEBI:57287"/>
        <dbReference type="ChEBI" id="CHEBI:57560"/>
        <dbReference type="ChEBI" id="CHEBI:83139"/>
    </reaction>
</comment>
<dbReference type="SUPFAM" id="SSF54637">
    <property type="entry name" value="Thioesterase/thiol ester dehydrase-isomerase"/>
    <property type="match status" value="1"/>
</dbReference>
<dbReference type="AlphaFoldDB" id="A0A1A0PRJ4"/>
<evidence type="ECO:0000256" key="2">
    <source>
        <dbReference type="ARBA" id="ARBA00035880"/>
    </source>
</evidence>
<organism evidence="9 10">
    <name type="scientific">Mycolicibacterium conceptionense</name>
    <dbReference type="NCBI Taxonomy" id="451644"/>
    <lineage>
        <taxon>Bacteria</taxon>
        <taxon>Bacillati</taxon>
        <taxon>Actinomycetota</taxon>
        <taxon>Actinomycetes</taxon>
        <taxon>Mycobacteriales</taxon>
        <taxon>Mycobacteriaceae</taxon>
        <taxon>Mycolicibacterium</taxon>
    </lineage>
</organism>
<evidence type="ECO:0000313" key="9">
    <source>
        <dbReference type="EMBL" id="OBF12816.1"/>
    </source>
</evidence>
<evidence type="ECO:0000256" key="1">
    <source>
        <dbReference type="ARBA" id="ARBA00022801"/>
    </source>
</evidence>
<dbReference type="PANTHER" id="PTHR43240">
    <property type="entry name" value="1,4-DIHYDROXY-2-NAPHTHOYL-COA THIOESTERASE 1"/>
    <property type="match status" value="1"/>
</dbReference>
<comment type="caution">
    <text evidence="9">The sequence shown here is derived from an EMBL/GenBank/DDBJ whole genome shotgun (WGS) entry which is preliminary data.</text>
</comment>
<comment type="catalytic activity">
    <reaction evidence="2">
        <text>a fatty acyl-CoA + H2O = a fatty acid + CoA + H(+)</text>
        <dbReference type="Rhea" id="RHEA:16781"/>
        <dbReference type="ChEBI" id="CHEBI:15377"/>
        <dbReference type="ChEBI" id="CHEBI:15378"/>
        <dbReference type="ChEBI" id="CHEBI:28868"/>
        <dbReference type="ChEBI" id="CHEBI:57287"/>
        <dbReference type="ChEBI" id="CHEBI:77636"/>
        <dbReference type="EC" id="3.1.2.20"/>
    </reaction>
</comment>
<sequence length="132" mass="13928">MTSNIFELFELIGYRDAPGSADEAVVELPVAPHVVNTNGGLQGGLLATLVDTAAGKLAMRQLPSGHSVVTSDLNLRYLRPVTDGSARAVARIVHTGKRSMVIQVDIFTVPDNDLAVIATVSFAKIQAKEATS</sequence>
<evidence type="ECO:0000256" key="4">
    <source>
        <dbReference type="ARBA" id="ARBA00038381"/>
    </source>
</evidence>
<evidence type="ECO:0000256" key="5">
    <source>
        <dbReference type="ARBA" id="ARBA00038894"/>
    </source>
</evidence>
<keyword evidence="1" id="KW-0378">Hydrolase</keyword>
<comment type="similarity">
    <text evidence="4">Belongs to the YigI thioesterase family.</text>
</comment>
<dbReference type="GO" id="GO:0047617">
    <property type="term" value="F:fatty acyl-CoA hydrolase activity"/>
    <property type="evidence" value="ECO:0007669"/>
    <property type="project" value="UniProtKB-EC"/>
</dbReference>
<gene>
    <name evidence="9" type="ORF">A5726_28590</name>
</gene>
<dbReference type="InterPro" id="IPR006683">
    <property type="entry name" value="Thioestr_dom"/>
</dbReference>
<dbReference type="RefSeq" id="WP_064899914.1">
    <property type="nucleotide sequence ID" value="NZ_JAYXBT010000007.1"/>
</dbReference>
<dbReference type="EMBL" id="LZHX01000098">
    <property type="protein sequence ID" value="OBF12816.1"/>
    <property type="molecule type" value="Genomic_DNA"/>
</dbReference>
<dbReference type="Pfam" id="PF03061">
    <property type="entry name" value="4HBT"/>
    <property type="match status" value="1"/>
</dbReference>
<evidence type="ECO:0000256" key="6">
    <source>
        <dbReference type="ARBA" id="ARBA00040062"/>
    </source>
</evidence>
<evidence type="ECO:0000256" key="3">
    <source>
        <dbReference type="ARBA" id="ARBA00036002"/>
    </source>
</evidence>
<dbReference type="Gene3D" id="3.10.129.10">
    <property type="entry name" value="Hotdog Thioesterase"/>
    <property type="match status" value="1"/>
</dbReference>
<dbReference type="NCBIfam" id="TIGR00369">
    <property type="entry name" value="unchar_dom_1"/>
    <property type="match status" value="1"/>
</dbReference>
<name>A0A1A0PRJ4_9MYCO</name>
<protein>
    <recommendedName>
        <fullName evidence="6">Medium/long-chain acyl-CoA thioesterase YigI</fullName>
        <ecNumber evidence="5">3.1.2.20</ecNumber>
    </recommendedName>
</protein>
<dbReference type="PANTHER" id="PTHR43240:SF20">
    <property type="entry name" value="MEDIUM_LONG-CHAIN ACYL-COA THIOESTERASE YIGI"/>
    <property type="match status" value="1"/>
</dbReference>
<evidence type="ECO:0000259" key="8">
    <source>
        <dbReference type="Pfam" id="PF03061"/>
    </source>
</evidence>
<feature type="domain" description="Thioesterase" evidence="8">
    <location>
        <begin position="41"/>
        <end position="112"/>
    </location>
</feature>
<comment type="catalytic activity">
    <reaction evidence="7">
        <text>a medium-chain fatty acyl-CoA + H2O = a medium-chain fatty acid + CoA + H(+)</text>
        <dbReference type="Rhea" id="RHEA:68184"/>
        <dbReference type="ChEBI" id="CHEBI:15377"/>
        <dbReference type="ChEBI" id="CHEBI:15378"/>
        <dbReference type="ChEBI" id="CHEBI:57287"/>
        <dbReference type="ChEBI" id="CHEBI:59558"/>
        <dbReference type="ChEBI" id="CHEBI:90546"/>
    </reaction>
</comment>
<dbReference type="InterPro" id="IPR003736">
    <property type="entry name" value="PAAI_dom"/>
</dbReference>
<dbReference type="InterPro" id="IPR029069">
    <property type="entry name" value="HotDog_dom_sf"/>
</dbReference>
<dbReference type="Proteomes" id="UP000093779">
    <property type="component" value="Unassembled WGS sequence"/>
</dbReference>
<evidence type="ECO:0000256" key="7">
    <source>
        <dbReference type="ARBA" id="ARBA00048062"/>
    </source>
</evidence>
<reference evidence="9 10" key="1">
    <citation type="submission" date="2016-06" db="EMBL/GenBank/DDBJ databases">
        <authorList>
            <person name="Kjaerup R.B."/>
            <person name="Dalgaard T.S."/>
            <person name="Juul-Madsen H.R."/>
        </authorList>
    </citation>
    <scope>NUCLEOTIDE SEQUENCE [LARGE SCALE GENOMIC DNA]</scope>
    <source>
        <strain evidence="9 10">ACS1953</strain>
    </source>
</reference>
<dbReference type="EC" id="3.1.2.20" evidence="5"/>
<accession>A0A1A0PRJ4</accession>
<evidence type="ECO:0000313" key="10">
    <source>
        <dbReference type="Proteomes" id="UP000093779"/>
    </source>
</evidence>
<dbReference type="CDD" id="cd03443">
    <property type="entry name" value="PaaI_thioesterase"/>
    <property type="match status" value="1"/>
</dbReference>
<proteinExistence type="inferred from homology"/>